<dbReference type="AlphaFoldDB" id="A0A3A1USF7"/>
<dbReference type="EMBL" id="QXQA01000010">
    <property type="protein sequence ID" value="RIX51468.1"/>
    <property type="molecule type" value="Genomic_DNA"/>
</dbReference>
<keyword evidence="1" id="KW-1133">Transmembrane helix</keyword>
<keyword evidence="1" id="KW-0812">Transmembrane</keyword>
<feature type="transmembrane region" description="Helical" evidence="1">
    <location>
        <begin position="209"/>
        <end position="229"/>
    </location>
</feature>
<keyword evidence="3" id="KW-1185">Reference proteome</keyword>
<comment type="caution">
    <text evidence="2">The sequence shown here is derived from an EMBL/GenBank/DDBJ whole genome shotgun (WGS) entry which is preliminary data.</text>
</comment>
<reference evidence="2 3" key="1">
    <citation type="submission" date="2018-09" db="EMBL/GenBank/DDBJ databases">
        <title>Paenibacillus aracenensis nov. sp. isolated from a cave in southern Spain.</title>
        <authorList>
            <person name="Jurado V."/>
            <person name="Gutierrez-Patricio S."/>
            <person name="Gonzalez-Pimentel J.L."/>
            <person name="Miller A.Z."/>
            <person name="Laiz L."/>
            <person name="Saiz-Jimenez C."/>
        </authorList>
    </citation>
    <scope>NUCLEOTIDE SEQUENCE [LARGE SCALE GENOMIC DNA]</scope>
    <source>
        <strain evidence="2 3">DSM 22867</strain>
    </source>
</reference>
<sequence length="259" mass="29834">MTGTAAGQPRRLKSKISSSGVTYIEWRNPFMVAWWSAAFPGFGHYLLGQYLRATFLTLAEVLMNTLARVNEALVYSCSGNFRLAAEIVDPRWAYGYMLVYLLAMWDSYRSALQNNKLVQLAELENTRISPFFIGKSEIHYLEKKSPLKAAIFSFGFPGMGQMYNHRIGLAAYAMTWWFIYISLSNFYIAALELVYGNIAYSTQLLRPHWLLFMPSVIGGSIYHAFITSLEHNRLFRIEQVQYFRERYGRPTLKLFSKTG</sequence>
<keyword evidence="1" id="KW-0472">Membrane</keyword>
<evidence type="ECO:0000313" key="2">
    <source>
        <dbReference type="EMBL" id="RIX51468.1"/>
    </source>
</evidence>
<proteinExistence type="predicted"/>
<organism evidence="2 3">
    <name type="scientific">Paenibacillus nanensis</name>
    <dbReference type="NCBI Taxonomy" id="393251"/>
    <lineage>
        <taxon>Bacteria</taxon>
        <taxon>Bacillati</taxon>
        <taxon>Bacillota</taxon>
        <taxon>Bacilli</taxon>
        <taxon>Bacillales</taxon>
        <taxon>Paenibacillaceae</taxon>
        <taxon>Paenibacillus</taxon>
    </lineage>
</organism>
<gene>
    <name evidence="2" type="ORF">D3P08_16260</name>
</gene>
<evidence type="ECO:0000313" key="3">
    <source>
        <dbReference type="Proteomes" id="UP000266482"/>
    </source>
</evidence>
<protein>
    <submittedName>
        <fullName evidence="2">Uncharacterized protein</fullName>
    </submittedName>
</protein>
<accession>A0A3A1USF7</accession>
<dbReference type="RefSeq" id="WP_119600761.1">
    <property type="nucleotide sequence ID" value="NZ_QXQA01000010.1"/>
</dbReference>
<name>A0A3A1USF7_9BACL</name>
<feature type="transmembrane region" description="Helical" evidence="1">
    <location>
        <begin position="169"/>
        <end position="189"/>
    </location>
</feature>
<dbReference type="OrthoDB" id="1681403at2"/>
<dbReference type="Proteomes" id="UP000266482">
    <property type="component" value="Unassembled WGS sequence"/>
</dbReference>
<evidence type="ECO:0000256" key="1">
    <source>
        <dbReference type="SAM" id="Phobius"/>
    </source>
</evidence>